<sequence length="561" mass="63476">MKKQNKIIPSLVMFATTSLATMSANIQAEEQISSVASKRPNIVLLLTDDQSYHSVGYSGNKQVKTPNIDALAQRGVIFDRAYDTTSICMASRAQVFTGMYEYKTGANFTHGPLAPEKWQQSYQVLLRDAGYFTGFVGKFGFAVKEQEKGSSYKKDTDLPSNDFDVWYGWPSQGYYATDKNKSIAKFAKQYPHTTKAVGAASIDFLKQAKQEDKPFLLSVSFKAPHKAFTPDPAYDDVYADTVWEEPKNFGENGAKHIPEQAKGGRQYRTMLDFIPEKFQENMRKYHQLVYGVDQAVGMITQALEQQGLADNTVILFLSDNGYSLGAHNMSGKVLPYEEPSRTPMVVYDPRLPSLGKNNRVQSVTSNLDMAPTIFELSGVKTPSNVDGKSLLPLLKNPEQKVQDNVMLINAWGSSPTHSLAVVTDKYKYIYWPFSHGMQAAEELYDLSKDKHEMVNQMKNPEYANQLKMMREKFDAGVSKWQSETVSTGNYPAFGKVFDRSLSWEDKLSQFDQRMQRKYVEWQATEKSEKANRKKNQNKKAKNRKDKNARNKNAQPKSVESI</sequence>
<reference evidence="4 5" key="1">
    <citation type="submission" date="2023-09" db="EMBL/GenBank/DDBJ databases">
        <authorList>
            <person name="Qi X."/>
        </authorList>
    </citation>
    <scope>NUCLEOTIDE SEQUENCE [LARGE SCALE GENOMIC DNA]</scope>
    <source>
        <strain evidence="4 5">S1-1</strain>
    </source>
</reference>
<dbReference type="CDD" id="cd16031">
    <property type="entry name" value="G6S_like"/>
    <property type="match status" value="1"/>
</dbReference>
<dbReference type="Pfam" id="PF00884">
    <property type="entry name" value="Sulfatase"/>
    <property type="match status" value="1"/>
</dbReference>
<evidence type="ECO:0000256" key="2">
    <source>
        <dbReference type="SAM" id="SignalP"/>
    </source>
</evidence>
<feature type="signal peptide" evidence="2">
    <location>
        <begin position="1"/>
        <end position="28"/>
    </location>
</feature>
<evidence type="ECO:0000256" key="1">
    <source>
        <dbReference type="SAM" id="MobiDB-lite"/>
    </source>
</evidence>
<protein>
    <submittedName>
        <fullName evidence="4">Sulfatase</fullName>
    </submittedName>
</protein>
<dbReference type="SUPFAM" id="SSF53649">
    <property type="entry name" value="Alkaline phosphatase-like"/>
    <property type="match status" value="1"/>
</dbReference>
<dbReference type="Proteomes" id="UP001301442">
    <property type="component" value="Chromosome"/>
</dbReference>
<evidence type="ECO:0000313" key="5">
    <source>
        <dbReference type="Proteomes" id="UP001301442"/>
    </source>
</evidence>
<name>A0ABZ0GI72_9GAMM</name>
<dbReference type="InterPro" id="IPR017850">
    <property type="entry name" value="Alkaline_phosphatase_core_sf"/>
</dbReference>
<dbReference type="Gene3D" id="3.40.720.10">
    <property type="entry name" value="Alkaline Phosphatase, subunit A"/>
    <property type="match status" value="1"/>
</dbReference>
<gene>
    <name evidence="4" type="ORF">RI844_09940</name>
</gene>
<dbReference type="EMBL" id="CP136600">
    <property type="protein sequence ID" value="WOH35702.1"/>
    <property type="molecule type" value="Genomic_DNA"/>
</dbReference>
<dbReference type="PANTHER" id="PTHR43108:SF6">
    <property type="entry name" value="N-SULPHOGLUCOSAMINE SULPHOHYDROLASE"/>
    <property type="match status" value="1"/>
</dbReference>
<dbReference type="PANTHER" id="PTHR43108">
    <property type="entry name" value="N-ACETYLGLUCOSAMINE-6-SULFATASE FAMILY MEMBER"/>
    <property type="match status" value="1"/>
</dbReference>
<proteinExistence type="predicted"/>
<dbReference type="RefSeq" id="WP_348394518.1">
    <property type="nucleotide sequence ID" value="NZ_CP136600.1"/>
</dbReference>
<evidence type="ECO:0000313" key="4">
    <source>
        <dbReference type="EMBL" id="WOH35702.1"/>
    </source>
</evidence>
<feature type="chain" id="PRO_5045387904" evidence="2">
    <location>
        <begin position="29"/>
        <end position="561"/>
    </location>
</feature>
<feature type="region of interest" description="Disordered" evidence="1">
    <location>
        <begin position="523"/>
        <end position="561"/>
    </location>
</feature>
<feature type="compositionally biased region" description="Basic residues" evidence="1">
    <location>
        <begin position="531"/>
        <end position="546"/>
    </location>
</feature>
<accession>A0ABZ0GI72</accession>
<keyword evidence="5" id="KW-1185">Reference proteome</keyword>
<organism evidence="4 5">
    <name type="scientific">Thalassotalea fonticola</name>
    <dbReference type="NCBI Taxonomy" id="3065649"/>
    <lineage>
        <taxon>Bacteria</taxon>
        <taxon>Pseudomonadati</taxon>
        <taxon>Pseudomonadota</taxon>
        <taxon>Gammaproteobacteria</taxon>
        <taxon>Alteromonadales</taxon>
        <taxon>Colwelliaceae</taxon>
        <taxon>Thalassotalea</taxon>
    </lineage>
</organism>
<evidence type="ECO:0000259" key="3">
    <source>
        <dbReference type="Pfam" id="PF00884"/>
    </source>
</evidence>
<feature type="domain" description="Sulfatase N-terminal" evidence="3">
    <location>
        <begin position="40"/>
        <end position="379"/>
    </location>
</feature>
<keyword evidence="2" id="KW-0732">Signal</keyword>
<dbReference type="InterPro" id="IPR000917">
    <property type="entry name" value="Sulfatase_N"/>
</dbReference>